<evidence type="ECO:0000259" key="4">
    <source>
        <dbReference type="PROSITE" id="PS01124"/>
    </source>
</evidence>
<dbReference type="InterPro" id="IPR050204">
    <property type="entry name" value="AraC_XylS_family_regulators"/>
</dbReference>
<dbReference type="GO" id="GO:0003700">
    <property type="term" value="F:DNA-binding transcription factor activity"/>
    <property type="evidence" value="ECO:0007669"/>
    <property type="project" value="InterPro"/>
</dbReference>
<dbReference type="RefSeq" id="WP_087635250.1">
    <property type="nucleotide sequence ID" value="NZ_CP021524.1"/>
</dbReference>
<dbReference type="InterPro" id="IPR020449">
    <property type="entry name" value="Tscrpt_reg_AraC-type_HTH"/>
</dbReference>
<protein>
    <recommendedName>
        <fullName evidence="4">HTH araC/xylS-type domain-containing protein</fullName>
    </recommendedName>
</protein>
<organism evidence="5 6">
    <name type="scientific">Acetobacter ascendens</name>
    <dbReference type="NCBI Taxonomy" id="481146"/>
    <lineage>
        <taxon>Bacteria</taxon>
        <taxon>Pseudomonadati</taxon>
        <taxon>Pseudomonadota</taxon>
        <taxon>Alphaproteobacteria</taxon>
        <taxon>Acetobacterales</taxon>
        <taxon>Acetobacteraceae</taxon>
        <taxon>Acetobacter</taxon>
    </lineage>
</organism>
<name>A0A1Y0UUC0_9PROT</name>
<evidence type="ECO:0000256" key="1">
    <source>
        <dbReference type="ARBA" id="ARBA00023015"/>
    </source>
</evidence>
<accession>A0A1Y0UUC0</accession>
<proteinExistence type="predicted"/>
<dbReference type="Gene3D" id="1.10.10.60">
    <property type="entry name" value="Homeodomain-like"/>
    <property type="match status" value="2"/>
</dbReference>
<sequence length="295" mass="32627">MMADVSSTQVHQSHPDIVAGTSLLHPHARTFPGGLQASGFLAAQGGELSGYFDEPSVTTRCTVILSGTCSMKAGGQKYHFQARDLILARTSSETFTFENSAEFSALEIHAPSMLLAQMHVEPFTGIQARPLGLQDLAMRIAKQLLGYLRTAPGSCSQISTPDVLRGYGMAMTILGYAFTSWGTEKTQLNKKNIARLETARQALLKHFDRAPTIPQLAAMCDLSPTRFKELFRQQFGCAPYALYQAHRMEHARHLLRHKNVTETAMEIGYSNVSHFSAAFQRQFGCAPSMWQRQIL</sequence>
<dbReference type="SUPFAM" id="SSF46689">
    <property type="entry name" value="Homeodomain-like"/>
    <property type="match status" value="2"/>
</dbReference>
<dbReference type="SMART" id="SM00342">
    <property type="entry name" value="HTH_ARAC"/>
    <property type="match status" value="1"/>
</dbReference>
<dbReference type="PROSITE" id="PS00041">
    <property type="entry name" value="HTH_ARAC_FAMILY_1"/>
    <property type="match status" value="1"/>
</dbReference>
<dbReference type="InterPro" id="IPR018060">
    <property type="entry name" value="HTH_AraC"/>
</dbReference>
<keyword evidence="2" id="KW-0238">DNA-binding</keyword>
<dbReference type="PROSITE" id="PS01124">
    <property type="entry name" value="HTH_ARAC_FAMILY_2"/>
    <property type="match status" value="1"/>
</dbReference>
<evidence type="ECO:0000313" key="5">
    <source>
        <dbReference type="EMBL" id="ARW09490.1"/>
    </source>
</evidence>
<dbReference type="GO" id="GO:0043565">
    <property type="term" value="F:sequence-specific DNA binding"/>
    <property type="evidence" value="ECO:0007669"/>
    <property type="project" value="InterPro"/>
</dbReference>
<dbReference type="EMBL" id="CP021524">
    <property type="protein sequence ID" value="ARW09490.1"/>
    <property type="molecule type" value="Genomic_DNA"/>
</dbReference>
<dbReference type="InterPro" id="IPR018062">
    <property type="entry name" value="HTH_AraC-typ_CS"/>
</dbReference>
<dbReference type="Proteomes" id="UP000195633">
    <property type="component" value="Chromosome"/>
</dbReference>
<evidence type="ECO:0000256" key="3">
    <source>
        <dbReference type="ARBA" id="ARBA00023163"/>
    </source>
</evidence>
<dbReference type="Pfam" id="PF12833">
    <property type="entry name" value="HTH_18"/>
    <property type="match status" value="1"/>
</dbReference>
<evidence type="ECO:0000256" key="2">
    <source>
        <dbReference type="ARBA" id="ARBA00023125"/>
    </source>
</evidence>
<dbReference type="PANTHER" id="PTHR46796">
    <property type="entry name" value="HTH-TYPE TRANSCRIPTIONAL ACTIVATOR RHAS-RELATED"/>
    <property type="match status" value="1"/>
</dbReference>
<dbReference type="InterPro" id="IPR009057">
    <property type="entry name" value="Homeodomain-like_sf"/>
</dbReference>
<keyword evidence="1" id="KW-0805">Transcription regulation</keyword>
<evidence type="ECO:0000313" key="6">
    <source>
        <dbReference type="Proteomes" id="UP000195633"/>
    </source>
</evidence>
<feature type="domain" description="HTH araC/xylS-type" evidence="4">
    <location>
        <begin position="197"/>
        <end position="293"/>
    </location>
</feature>
<gene>
    <name evidence="5" type="ORF">S101447_00385</name>
</gene>
<dbReference type="AlphaFoldDB" id="A0A1Y0UUC0"/>
<reference evidence="5 6" key="1">
    <citation type="submission" date="2017-05" db="EMBL/GenBank/DDBJ databases">
        <title>Genome sequence of Acetobacter pasteurianus subsp. ascendens strain SRCM101447.</title>
        <authorList>
            <person name="Cho S.H."/>
        </authorList>
    </citation>
    <scope>NUCLEOTIDE SEQUENCE [LARGE SCALE GENOMIC DNA]</scope>
    <source>
        <strain evidence="5 6">SRCM101447</strain>
    </source>
</reference>
<dbReference type="PRINTS" id="PR00032">
    <property type="entry name" value="HTHARAC"/>
</dbReference>
<keyword evidence="3" id="KW-0804">Transcription</keyword>